<comment type="caution">
    <text evidence="2">The sequence shown here is derived from an EMBL/GenBank/DDBJ whole genome shotgun (WGS) entry which is preliminary data.</text>
</comment>
<keyword evidence="3" id="KW-1185">Reference proteome</keyword>
<dbReference type="PANTHER" id="PTHR10632:SF2">
    <property type="entry name" value="SULFIDE:QUINONE OXIDOREDUCTASE, MITOCHONDRIAL"/>
    <property type="match status" value="1"/>
</dbReference>
<proteinExistence type="predicted"/>
<sequence>MSHLTSNSTTENKASHYDVVVVGGGAAGIATSASLLNRQPDLNIVIIDPANCHYYQPGWTLVGAGVFKAKQTVKPMADVIPKKATWVKHAIKYFKPAQNRVILSNNQTINYEALVVAAGIKLDWAAIEGLPQALGRQGITSNYSFELAPYTWKLVTQLQSGQAIFTQPTLPIKCAGAPQKALYLSADHWLKHHRLNNIQLGFYNAGDTLFGVKEYVPALMQYIRKYSVNLFYKHNLTAVDANSKTAIFTLTDSEGSQKNIEKPFDLLHVCPPQLAPDFIRNSPLADENGWLSVHSDTLQHTQYHNIFGVGDVCSTPNAKTAAAARKQAPVVAENVIHCLNGNNPTVAYNGYGSCPLTVEKGKIVLAEFLYGGKVSPTLPSWLNEGTQPSRLAWHLKHRVLPAVYWHGMLKGREWLAKPLLTQRKL</sequence>
<organism evidence="2 3">
    <name type="scientific">Spartinivicinus poritis</name>
    <dbReference type="NCBI Taxonomy" id="2994640"/>
    <lineage>
        <taxon>Bacteria</taxon>
        <taxon>Pseudomonadati</taxon>
        <taxon>Pseudomonadota</taxon>
        <taxon>Gammaproteobacteria</taxon>
        <taxon>Oceanospirillales</taxon>
        <taxon>Zooshikellaceae</taxon>
        <taxon>Spartinivicinus</taxon>
    </lineage>
</organism>
<dbReference type="Pfam" id="PF07992">
    <property type="entry name" value="Pyr_redox_2"/>
    <property type="match status" value="1"/>
</dbReference>
<dbReference type="InterPro" id="IPR023753">
    <property type="entry name" value="FAD/NAD-binding_dom"/>
</dbReference>
<dbReference type="RefSeq" id="WP_274690092.1">
    <property type="nucleotide sequence ID" value="NZ_JAPMOU010000024.1"/>
</dbReference>
<feature type="domain" description="FAD/NAD(P)-binding" evidence="1">
    <location>
        <begin position="17"/>
        <end position="141"/>
    </location>
</feature>
<dbReference type="Gene3D" id="3.50.50.60">
    <property type="entry name" value="FAD/NAD(P)-binding domain"/>
    <property type="match status" value="2"/>
</dbReference>
<evidence type="ECO:0000313" key="3">
    <source>
        <dbReference type="Proteomes" id="UP001528823"/>
    </source>
</evidence>
<dbReference type="EMBL" id="JAPMOU010000024">
    <property type="protein sequence ID" value="MDE1463761.1"/>
    <property type="molecule type" value="Genomic_DNA"/>
</dbReference>
<dbReference type="InterPro" id="IPR015904">
    <property type="entry name" value="Sulphide_quinone_reductase"/>
</dbReference>
<dbReference type="Proteomes" id="UP001528823">
    <property type="component" value="Unassembled WGS sequence"/>
</dbReference>
<accession>A0ABT5UBK6</accession>
<evidence type="ECO:0000313" key="2">
    <source>
        <dbReference type="EMBL" id="MDE1463761.1"/>
    </source>
</evidence>
<dbReference type="SUPFAM" id="SSF51905">
    <property type="entry name" value="FAD/NAD(P)-binding domain"/>
    <property type="match status" value="1"/>
</dbReference>
<evidence type="ECO:0000259" key="1">
    <source>
        <dbReference type="Pfam" id="PF07992"/>
    </source>
</evidence>
<dbReference type="InterPro" id="IPR036188">
    <property type="entry name" value="FAD/NAD-bd_sf"/>
</dbReference>
<protein>
    <submittedName>
        <fullName evidence="2">FAD/NAD(P)-binding oxidoreductase</fullName>
    </submittedName>
</protein>
<dbReference type="PANTHER" id="PTHR10632">
    <property type="entry name" value="SULFIDE:QUINONE OXIDOREDUCTASE"/>
    <property type="match status" value="1"/>
</dbReference>
<name>A0ABT5UBK6_9GAMM</name>
<gene>
    <name evidence="2" type="ORF">ORQ98_17550</name>
</gene>
<reference evidence="2 3" key="1">
    <citation type="submission" date="2022-11" db="EMBL/GenBank/DDBJ databases">
        <title>Spartinivicinus poritis sp. nov., isolated from scleractinian coral Porites lutea.</title>
        <authorList>
            <person name="Zhang G."/>
            <person name="Cai L."/>
            <person name="Wei Q."/>
        </authorList>
    </citation>
    <scope>NUCLEOTIDE SEQUENCE [LARGE SCALE GENOMIC DNA]</scope>
    <source>
        <strain evidence="2 3">A2-2</strain>
    </source>
</reference>